<reference evidence="1 2" key="1">
    <citation type="submission" date="2015-11" db="EMBL/GenBank/DDBJ databases">
        <title>Long Read and Single Molecule DNA Sequencing Simplifies Genome Assembly and TAL Effector Gene Analysis of Xanthomonas translucens.</title>
        <authorList>
            <person name="Peng Z."/>
            <person name="Hu Y."/>
            <person name="Xie J."/>
            <person name="Potnis N."/>
            <person name="Akhunova A."/>
            <person name="Jones J."/>
            <person name="Liu Z."/>
            <person name="White F."/>
            <person name="Liu S."/>
        </authorList>
    </citation>
    <scope>NUCLEOTIDE SEQUENCE [LARGE SCALE GENOMIC DNA]</scope>
    <source>
        <strain evidence="1 2">B1</strain>
    </source>
</reference>
<accession>A0A120EVF6</accession>
<sequence>MVEVRLRDGAGDRCLARGVSQYSAADVRRIARRHSRDIEAILGYSYGENVIHRDDLVVVRDSGLGLGTRDSV</sequence>
<dbReference type="InterPro" id="IPR036974">
    <property type="entry name" value="PUA_sf"/>
</dbReference>
<dbReference type="SUPFAM" id="SSF88697">
    <property type="entry name" value="PUA domain-like"/>
    <property type="match status" value="1"/>
</dbReference>
<dbReference type="GO" id="GO:0003723">
    <property type="term" value="F:RNA binding"/>
    <property type="evidence" value="ECO:0007669"/>
    <property type="project" value="InterPro"/>
</dbReference>
<evidence type="ECO:0000313" key="2">
    <source>
        <dbReference type="Proteomes" id="UP000055854"/>
    </source>
</evidence>
<dbReference type="EMBL" id="LNTA01000311">
    <property type="protein sequence ID" value="KWV11227.1"/>
    <property type="molecule type" value="Genomic_DNA"/>
</dbReference>
<name>A0A120EVF6_XANCT</name>
<gene>
    <name evidence="1" type="ORF">ATB53_19650</name>
</gene>
<dbReference type="Gene3D" id="2.30.130.10">
    <property type="entry name" value="PUA domain"/>
    <property type="match status" value="1"/>
</dbReference>
<proteinExistence type="predicted"/>
<dbReference type="PROSITE" id="PS50890">
    <property type="entry name" value="PUA"/>
    <property type="match status" value="1"/>
</dbReference>
<dbReference type="InterPro" id="IPR015947">
    <property type="entry name" value="PUA-like_sf"/>
</dbReference>
<dbReference type="Proteomes" id="UP000055854">
    <property type="component" value="Unassembled WGS sequence"/>
</dbReference>
<protein>
    <submittedName>
        <fullName evidence="1">Uncharacterized protein</fullName>
    </submittedName>
</protein>
<dbReference type="AlphaFoldDB" id="A0A120EVF6"/>
<comment type="caution">
    <text evidence="1">The sequence shown here is derived from an EMBL/GenBank/DDBJ whole genome shotgun (WGS) entry which is preliminary data.</text>
</comment>
<organism evidence="1 2">
    <name type="scientific">Xanthomonas campestris pv. translucens</name>
    <dbReference type="NCBI Taxonomy" id="343"/>
    <lineage>
        <taxon>Bacteria</taxon>
        <taxon>Pseudomonadati</taxon>
        <taxon>Pseudomonadota</taxon>
        <taxon>Gammaproteobacteria</taxon>
        <taxon>Lysobacterales</taxon>
        <taxon>Lysobacteraceae</taxon>
        <taxon>Xanthomonas</taxon>
        <taxon>Xanthomonas translucens group</taxon>
    </lineage>
</organism>
<dbReference type="RefSeq" id="WP_060748638.1">
    <property type="nucleotide sequence ID" value="NZ_LNTA01000311.1"/>
</dbReference>
<evidence type="ECO:0000313" key="1">
    <source>
        <dbReference type="EMBL" id="KWV11227.1"/>
    </source>
</evidence>